<evidence type="ECO:0000313" key="2">
    <source>
        <dbReference type="EMBL" id="RAV18787.1"/>
    </source>
</evidence>
<keyword evidence="2" id="KW-0378">Hydrolase</keyword>
<comment type="caution">
    <text evidence="2">The sequence shown here is derived from an EMBL/GenBank/DDBJ whole genome shotgun (WGS) entry which is preliminary data.</text>
</comment>
<feature type="domain" description="GH18" evidence="1">
    <location>
        <begin position="325"/>
        <end position="640"/>
    </location>
</feature>
<dbReference type="SUPFAM" id="SSF51445">
    <property type="entry name" value="(Trans)glycosidases"/>
    <property type="match status" value="1"/>
</dbReference>
<proteinExistence type="predicted"/>
<dbReference type="RefSeq" id="WP_113033404.1">
    <property type="nucleotide sequence ID" value="NZ_QMFB01000015.1"/>
</dbReference>
<dbReference type="SMART" id="SM00636">
    <property type="entry name" value="Glyco_18"/>
    <property type="match status" value="1"/>
</dbReference>
<dbReference type="InterPro" id="IPR001223">
    <property type="entry name" value="Glyco_hydro18_cat"/>
</dbReference>
<dbReference type="PANTHER" id="PTHR46066:SF2">
    <property type="entry name" value="CHITINASE DOMAIN-CONTAINING PROTEIN 1"/>
    <property type="match status" value="1"/>
</dbReference>
<evidence type="ECO:0000259" key="1">
    <source>
        <dbReference type="PROSITE" id="PS51910"/>
    </source>
</evidence>
<protein>
    <submittedName>
        <fullName evidence="2">Glycoside hydrolase family 18</fullName>
    </submittedName>
</protein>
<dbReference type="Pfam" id="PF00704">
    <property type="entry name" value="Glyco_hydro_18"/>
    <property type="match status" value="1"/>
</dbReference>
<dbReference type="EMBL" id="QMFB01000015">
    <property type="protein sequence ID" value="RAV18787.1"/>
    <property type="molecule type" value="Genomic_DNA"/>
</dbReference>
<dbReference type="OrthoDB" id="9775889at2"/>
<dbReference type="InterPro" id="IPR029070">
    <property type="entry name" value="Chitinase_insertion_sf"/>
</dbReference>
<gene>
    <name evidence="2" type="ORF">DQG23_23945</name>
</gene>
<dbReference type="Gene3D" id="3.20.20.80">
    <property type="entry name" value="Glycosidases"/>
    <property type="match status" value="1"/>
</dbReference>
<evidence type="ECO:0000313" key="3">
    <source>
        <dbReference type="Proteomes" id="UP000250369"/>
    </source>
</evidence>
<dbReference type="InterPro" id="IPR017853">
    <property type="entry name" value="GH"/>
</dbReference>
<dbReference type="Gene3D" id="3.10.50.10">
    <property type="match status" value="1"/>
</dbReference>
<dbReference type="InterPro" id="IPR011583">
    <property type="entry name" value="Chitinase_II/V-like_cat"/>
</dbReference>
<dbReference type="AlphaFoldDB" id="A0A329MLN0"/>
<sequence length="640" mass="73133">MNKRMGSSLLLTLVICLVIGMIPGATIAASDKTTKYRVYQNASLLMEFADFAKAQAYAQGYSRSHVEEIGSRKWLWHNFPRYAVYQYDAVVPNGEFARLEDAIAEARKWSYASVRDVQSPGWAWNNYPRYRLYQGENTMDSWNFLTLDDAKSEAQFWANAHIIELQTNRWVWDNLTDANKREQRAGKAIYRVYQGAYTQDSWAFAYLEDAIREALNWGNSTVVNTEQGHKAVFSNQKAYAVYQNHTYLDSFVSIDAAADYARAYAHTTIRLGERVIWTNHSGYTVYQNNNLIGEYDKLTDALDYAARYSNASIRFYDDSMIWNNFRKLLFWGWNGSSSLQTIKAQTAGTLGMDVDSPTWFEVADANGGLKDTSSKEAADWLKKQGFSVHPLVRNPFGDKDVTRGFLNNPDGQKAFIQALVKRSVDLQVSGINVDFEELNGKDRAAFTSFMQMLTDEAHAKGLLVSVDLPRGDVKWNEQTAFDHEKLAAMVDYIITMTYDQHWSGSTVPGSVAGMQWVEQGVRQFLSYGIPRDKLLLGIPFYVRVWTLNDKGAIEANRAVYMKDIPALIADKETTTTWDETSMQYRVEFKQDGKRQLFWLENEETVKARLAIAKKYDLAGVAAWRLGQEQEEVWKTMLQEK</sequence>
<dbReference type="PROSITE" id="PS51910">
    <property type="entry name" value="GH18_2"/>
    <property type="match status" value="1"/>
</dbReference>
<dbReference type="Proteomes" id="UP000250369">
    <property type="component" value="Unassembled WGS sequence"/>
</dbReference>
<accession>A0A329MLN0</accession>
<dbReference type="PANTHER" id="PTHR46066">
    <property type="entry name" value="CHITINASE DOMAIN-CONTAINING PROTEIN 1 FAMILY MEMBER"/>
    <property type="match status" value="1"/>
</dbReference>
<dbReference type="GO" id="GO:0008061">
    <property type="term" value="F:chitin binding"/>
    <property type="evidence" value="ECO:0007669"/>
    <property type="project" value="InterPro"/>
</dbReference>
<reference evidence="2 3" key="1">
    <citation type="journal article" date="2009" name="Int. J. Syst. Evol. Microbiol.">
        <title>Paenibacillus contaminans sp. nov., isolated from a contaminated laboratory plate.</title>
        <authorList>
            <person name="Chou J.H."/>
            <person name="Lee J.H."/>
            <person name="Lin M.C."/>
            <person name="Chang P.S."/>
            <person name="Arun A.B."/>
            <person name="Young C.C."/>
            <person name="Chen W.M."/>
        </authorList>
    </citation>
    <scope>NUCLEOTIDE SEQUENCE [LARGE SCALE GENOMIC DNA]</scope>
    <source>
        <strain evidence="2 3">CKOBP-6</strain>
    </source>
</reference>
<dbReference type="GO" id="GO:0005975">
    <property type="term" value="P:carbohydrate metabolic process"/>
    <property type="evidence" value="ECO:0007669"/>
    <property type="project" value="InterPro"/>
</dbReference>
<keyword evidence="3" id="KW-1185">Reference proteome</keyword>
<dbReference type="GO" id="GO:0016787">
    <property type="term" value="F:hydrolase activity"/>
    <property type="evidence" value="ECO:0007669"/>
    <property type="project" value="UniProtKB-KW"/>
</dbReference>
<organism evidence="2 3">
    <name type="scientific">Paenibacillus contaminans</name>
    <dbReference type="NCBI Taxonomy" id="450362"/>
    <lineage>
        <taxon>Bacteria</taxon>
        <taxon>Bacillati</taxon>
        <taxon>Bacillota</taxon>
        <taxon>Bacilli</taxon>
        <taxon>Bacillales</taxon>
        <taxon>Paenibacillaceae</taxon>
        <taxon>Paenibacillus</taxon>
    </lineage>
</organism>
<name>A0A329MLN0_9BACL</name>